<reference evidence="1 2" key="1">
    <citation type="journal article" date="2024" name="bioRxiv">
        <title>A reference genome for Trichogramma kaykai: A tiny desert-dwelling parasitoid wasp with competing sex-ratio distorters.</title>
        <authorList>
            <person name="Culotta J."/>
            <person name="Lindsey A.R."/>
        </authorList>
    </citation>
    <scope>NUCLEOTIDE SEQUENCE [LARGE SCALE GENOMIC DNA]</scope>
    <source>
        <strain evidence="1 2">KSX58</strain>
    </source>
</reference>
<organism evidence="1 2">
    <name type="scientific">Trichogramma kaykai</name>
    <dbReference type="NCBI Taxonomy" id="54128"/>
    <lineage>
        <taxon>Eukaryota</taxon>
        <taxon>Metazoa</taxon>
        <taxon>Ecdysozoa</taxon>
        <taxon>Arthropoda</taxon>
        <taxon>Hexapoda</taxon>
        <taxon>Insecta</taxon>
        <taxon>Pterygota</taxon>
        <taxon>Neoptera</taxon>
        <taxon>Endopterygota</taxon>
        <taxon>Hymenoptera</taxon>
        <taxon>Apocrita</taxon>
        <taxon>Proctotrupomorpha</taxon>
        <taxon>Chalcidoidea</taxon>
        <taxon>Trichogrammatidae</taxon>
        <taxon>Trichogramma</taxon>
    </lineage>
</organism>
<evidence type="ECO:0000313" key="2">
    <source>
        <dbReference type="Proteomes" id="UP001627154"/>
    </source>
</evidence>
<dbReference type="AlphaFoldDB" id="A0ABD2WTS4"/>
<comment type="caution">
    <text evidence="1">The sequence shown here is derived from an EMBL/GenBank/DDBJ whole genome shotgun (WGS) entry which is preliminary data.</text>
</comment>
<dbReference type="EMBL" id="JBJJXI010000077">
    <property type="protein sequence ID" value="KAL3395862.1"/>
    <property type="molecule type" value="Genomic_DNA"/>
</dbReference>
<sequence>MSAAGVRSRQVTLAQTPCGINSVQRKRIAAYTTTMHITHSLTPEGLYIYYMESLGIASVILPRQSSDGTATRGRKLASIRCCVQIRSRPSRGVQCTVCSGNSTGDGGGRLESCMSAS</sequence>
<dbReference type="Proteomes" id="UP001627154">
    <property type="component" value="Unassembled WGS sequence"/>
</dbReference>
<gene>
    <name evidence="1" type="ORF">TKK_010171</name>
</gene>
<keyword evidence="2" id="KW-1185">Reference proteome</keyword>
<evidence type="ECO:0000313" key="1">
    <source>
        <dbReference type="EMBL" id="KAL3395862.1"/>
    </source>
</evidence>
<proteinExistence type="predicted"/>
<name>A0ABD2WTS4_9HYME</name>
<protein>
    <submittedName>
        <fullName evidence="1">Uncharacterized protein</fullName>
    </submittedName>
</protein>
<accession>A0ABD2WTS4</accession>